<dbReference type="InterPro" id="IPR017850">
    <property type="entry name" value="Alkaline_phosphatase_core_sf"/>
</dbReference>
<evidence type="ECO:0000256" key="4">
    <source>
        <dbReference type="ARBA" id="ARBA00022837"/>
    </source>
</evidence>
<dbReference type="InterPro" id="IPR000917">
    <property type="entry name" value="Sulfatase_N"/>
</dbReference>
<gene>
    <name evidence="6" type="ORF">GCM10007390_04000</name>
</gene>
<evidence type="ECO:0000313" key="7">
    <source>
        <dbReference type="Proteomes" id="UP000598271"/>
    </source>
</evidence>
<dbReference type="PROSITE" id="PS00523">
    <property type="entry name" value="SULFATASE_1"/>
    <property type="match status" value="1"/>
</dbReference>
<dbReference type="RefSeq" id="WP_189562680.1">
    <property type="nucleotide sequence ID" value="NZ_BMXF01000001.1"/>
</dbReference>
<keyword evidence="2" id="KW-0479">Metal-binding</keyword>
<dbReference type="Pfam" id="PF00884">
    <property type="entry name" value="Sulfatase"/>
    <property type="match status" value="1"/>
</dbReference>
<dbReference type="InterPro" id="IPR024607">
    <property type="entry name" value="Sulfatase_CS"/>
</dbReference>
<evidence type="ECO:0000256" key="1">
    <source>
        <dbReference type="ARBA" id="ARBA00008779"/>
    </source>
</evidence>
<proteinExistence type="inferred from homology"/>
<sequence>MPYPIFAVILAFCTLFPPREVEKVAATKKGTGAANRNAKHGPAVPHASSRPNIIYIFTDQQHRDMMSAAGNPWLKTPAMDYLAANGVRFTRAYTTNPVCSPARVSLMTGRMPGYFRDNKGQPVTENVGAMRIGKLSPEVESTTLATWLKRAGYRLLFGGKEHLPPSLTPEAQGFEDFTDDERGQLAERAAEYIRSQPKDPYFMVVSLINPHDICYMAIRDFASTEQEKRLVSTGAEEIETLDRAMKRPAGVSEAEFFEKYCPPLPPNYEPQKGEPRAIKNYIASRNFQQAAREQYTDKDWRTHRWAYCRLTETVDSQIQTILNALRESGQEENTLILYSSDHGDMDAAHRLEHKSLLYEESAGVPFLAMWKGHLRAGTVDSTHLVSSGLDLLPTVCDFAGITAKADPRGRSLRPLLEGKKVPWRQTLGVESTVGRMVVDAQRHKYIRYAWPEDDKTEVQLLDLTRDPYETTHFTDDPGAKAVLPRLSRAFDELWFPNK</sequence>
<dbReference type="PANTHER" id="PTHR42693">
    <property type="entry name" value="ARYLSULFATASE FAMILY MEMBER"/>
    <property type="match status" value="1"/>
</dbReference>
<evidence type="ECO:0000256" key="3">
    <source>
        <dbReference type="ARBA" id="ARBA00022801"/>
    </source>
</evidence>
<comment type="caution">
    <text evidence="6">The sequence shown here is derived from an EMBL/GenBank/DDBJ whole genome shotgun (WGS) entry which is preliminary data.</text>
</comment>
<keyword evidence="3" id="KW-0378">Hydrolase</keyword>
<dbReference type="Proteomes" id="UP000598271">
    <property type="component" value="Unassembled WGS sequence"/>
</dbReference>
<dbReference type="Gene3D" id="3.40.720.10">
    <property type="entry name" value="Alkaline Phosphatase, subunit A"/>
    <property type="match status" value="1"/>
</dbReference>
<evidence type="ECO:0000313" key="6">
    <source>
        <dbReference type="EMBL" id="GHB54242.1"/>
    </source>
</evidence>
<dbReference type="GO" id="GO:0046872">
    <property type="term" value="F:metal ion binding"/>
    <property type="evidence" value="ECO:0007669"/>
    <property type="project" value="UniProtKB-KW"/>
</dbReference>
<protein>
    <submittedName>
        <fullName evidence="6">Sulfatase</fullName>
    </submittedName>
</protein>
<feature type="domain" description="Sulfatase N-terminal" evidence="5">
    <location>
        <begin position="51"/>
        <end position="401"/>
    </location>
</feature>
<evidence type="ECO:0000256" key="2">
    <source>
        <dbReference type="ARBA" id="ARBA00022723"/>
    </source>
</evidence>
<keyword evidence="4" id="KW-0106">Calcium</keyword>
<dbReference type="AlphaFoldDB" id="A0A8J3D1A9"/>
<dbReference type="SUPFAM" id="SSF53649">
    <property type="entry name" value="Alkaline phosphatase-like"/>
    <property type="match status" value="1"/>
</dbReference>
<organism evidence="6 7">
    <name type="scientific">Persicitalea jodogahamensis</name>
    <dbReference type="NCBI Taxonomy" id="402147"/>
    <lineage>
        <taxon>Bacteria</taxon>
        <taxon>Pseudomonadati</taxon>
        <taxon>Bacteroidota</taxon>
        <taxon>Cytophagia</taxon>
        <taxon>Cytophagales</taxon>
        <taxon>Spirosomataceae</taxon>
        <taxon>Persicitalea</taxon>
    </lineage>
</organism>
<keyword evidence="7" id="KW-1185">Reference proteome</keyword>
<dbReference type="InterPro" id="IPR050738">
    <property type="entry name" value="Sulfatase"/>
</dbReference>
<evidence type="ECO:0000259" key="5">
    <source>
        <dbReference type="Pfam" id="PF00884"/>
    </source>
</evidence>
<reference evidence="6 7" key="1">
    <citation type="journal article" date="2014" name="Int. J. Syst. Evol. Microbiol.">
        <title>Complete genome sequence of Corynebacterium casei LMG S-19264T (=DSM 44701T), isolated from a smear-ripened cheese.</title>
        <authorList>
            <consortium name="US DOE Joint Genome Institute (JGI-PGF)"/>
            <person name="Walter F."/>
            <person name="Albersmeier A."/>
            <person name="Kalinowski J."/>
            <person name="Ruckert C."/>
        </authorList>
    </citation>
    <scope>NUCLEOTIDE SEQUENCE [LARGE SCALE GENOMIC DNA]</scope>
    <source>
        <strain evidence="6 7">KCTC 12866</strain>
    </source>
</reference>
<dbReference type="GO" id="GO:0004065">
    <property type="term" value="F:arylsulfatase activity"/>
    <property type="evidence" value="ECO:0007669"/>
    <property type="project" value="TreeGrafter"/>
</dbReference>
<comment type="similarity">
    <text evidence="1">Belongs to the sulfatase family.</text>
</comment>
<dbReference type="PANTHER" id="PTHR42693:SF53">
    <property type="entry name" value="ENDO-4-O-SULFATASE"/>
    <property type="match status" value="1"/>
</dbReference>
<dbReference type="EMBL" id="BMXF01000001">
    <property type="protein sequence ID" value="GHB54242.1"/>
    <property type="molecule type" value="Genomic_DNA"/>
</dbReference>
<name>A0A8J3D1A9_9BACT</name>
<accession>A0A8J3D1A9</accession>